<feature type="region of interest" description="Disordered" evidence="1">
    <location>
        <begin position="61"/>
        <end position="87"/>
    </location>
</feature>
<gene>
    <name evidence="2" type="ORF">EYF80_011714</name>
</gene>
<name>A0A4Z2IL88_9TELE</name>
<evidence type="ECO:0000313" key="3">
    <source>
        <dbReference type="Proteomes" id="UP000314294"/>
    </source>
</evidence>
<comment type="caution">
    <text evidence="2">The sequence shown here is derived from an EMBL/GenBank/DDBJ whole genome shotgun (WGS) entry which is preliminary data.</text>
</comment>
<accession>A0A4Z2IL88</accession>
<evidence type="ECO:0000313" key="2">
    <source>
        <dbReference type="EMBL" id="TNN77962.1"/>
    </source>
</evidence>
<sequence length="134" mass="15382">MKPYNLGSRRTGVVHKAMQIRFGLVPWHKEEETGEAFAPPSMSEYSGRHTLGQCTRDEKTLALKQTPSTGAPKATDSPEPRYRMPALRRRRNRYDTSSFHNSHPDQVAACCRERSLFIKYNPWKAASRLLHARI</sequence>
<protein>
    <submittedName>
        <fullName evidence="2">Uncharacterized protein</fullName>
    </submittedName>
</protein>
<keyword evidence="3" id="KW-1185">Reference proteome</keyword>
<reference evidence="2 3" key="1">
    <citation type="submission" date="2019-03" db="EMBL/GenBank/DDBJ databases">
        <title>First draft genome of Liparis tanakae, snailfish: a comprehensive survey of snailfish specific genes.</title>
        <authorList>
            <person name="Kim W."/>
            <person name="Song I."/>
            <person name="Jeong J.-H."/>
            <person name="Kim D."/>
            <person name="Kim S."/>
            <person name="Ryu S."/>
            <person name="Song J.Y."/>
            <person name="Lee S.K."/>
        </authorList>
    </citation>
    <scope>NUCLEOTIDE SEQUENCE [LARGE SCALE GENOMIC DNA]</scope>
    <source>
        <tissue evidence="2">Muscle</tissue>
    </source>
</reference>
<proteinExistence type="predicted"/>
<organism evidence="2 3">
    <name type="scientific">Liparis tanakae</name>
    <name type="common">Tanaka's snailfish</name>
    <dbReference type="NCBI Taxonomy" id="230148"/>
    <lineage>
        <taxon>Eukaryota</taxon>
        <taxon>Metazoa</taxon>
        <taxon>Chordata</taxon>
        <taxon>Craniata</taxon>
        <taxon>Vertebrata</taxon>
        <taxon>Euteleostomi</taxon>
        <taxon>Actinopterygii</taxon>
        <taxon>Neopterygii</taxon>
        <taxon>Teleostei</taxon>
        <taxon>Neoteleostei</taxon>
        <taxon>Acanthomorphata</taxon>
        <taxon>Eupercaria</taxon>
        <taxon>Perciformes</taxon>
        <taxon>Cottioidei</taxon>
        <taxon>Cottales</taxon>
        <taxon>Liparidae</taxon>
        <taxon>Liparis</taxon>
    </lineage>
</organism>
<dbReference type="Proteomes" id="UP000314294">
    <property type="component" value="Unassembled WGS sequence"/>
</dbReference>
<evidence type="ECO:0000256" key="1">
    <source>
        <dbReference type="SAM" id="MobiDB-lite"/>
    </source>
</evidence>
<dbReference type="AlphaFoldDB" id="A0A4Z2IL88"/>
<dbReference type="EMBL" id="SRLO01000077">
    <property type="protein sequence ID" value="TNN77962.1"/>
    <property type="molecule type" value="Genomic_DNA"/>
</dbReference>